<gene>
    <name evidence="2" type="ORF">AVEN_115235_1</name>
</gene>
<accession>A0A4Y1ZXS0</accession>
<dbReference type="OrthoDB" id="1099063at2759"/>
<dbReference type="Proteomes" id="UP000499080">
    <property type="component" value="Unassembled WGS sequence"/>
</dbReference>
<dbReference type="EMBL" id="BGPR01000001">
    <property type="protein sequence ID" value="GBL72273.1"/>
    <property type="molecule type" value="Genomic_DNA"/>
</dbReference>
<evidence type="ECO:0000313" key="3">
    <source>
        <dbReference type="Proteomes" id="UP000499080"/>
    </source>
</evidence>
<feature type="region of interest" description="Disordered" evidence="1">
    <location>
        <begin position="1"/>
        <end position="20"/>
    </location>
</feature>
<name>A0A4Y1ZXS0_ARAVE</name>
<keyword evidence="3" id="KW-1185">Reference proteome</keyword>
<evidence type="ECO:0000313" key="2">
    <source>
        <dbReference type="EMBL" id="GBL72273.1"/>
    </source>
</evidence>
<organism evidence="2 3">
    <name type="scientific">Araneus ventricosus</name>
    <name type="common">Orbweaver spider</name>
    <name type="synonym">Epeira ventricosa</name>
    <dbReference type="NCBI Taxonomy" id="182803"/>
    <lineage>
        <taxon>Eukaryota</taxon>
        <taxon>Metazoa</taxon>
        <taxon>Ecdysozoa</taxon>
        <taxon>Arthropoda</taxon>
        <taxon>Chelicerata</taxon>
        <taxon>Arachnida</taxon>
        <taxon>Araneae</taxon>
        <taxon>Araneomorphae</taxon>
        <taxon>Entelegynae</taxon>
        <taxon>Araneoidea</taxon>
        <taxon>Araneidae</taxon>
        <taxon>Araneus</taxon>
    </lineage>
</organism>
<proteinExistence type="predicted"/>
<evidence type="ECO:0000256" key="1">
    <source>
        <dbReference type="SAM" id="MobiDB-lite"/>
    </source>
</evidence>
<protein>
    <submittedName>
        <fullName evidence="2">Uncharacterized protein</fullName>
    </submittedName>
</protein>
<comment type="caution">
    <text evidence="2">The sequence shown here is derived from an EMBL/GenBank/DDBJ whole genome shotgun (WGS) entry which is preliminary data.</text>
</comment>
<reference evidence="2 3" key="1">
    <citation type="journal article" date="2019" name="Sci. Rep.">
        <title>Orb-weaving spider Araneus ventricosus genome elucidates the spidroin gene catalogue.</title>
        <authorList>
            <person name="Kono N."/>
            <person name="Nakamura H."/>
            <person name="Ohtoshi R."/>
            <person name="Moran D.A.P."/>
            <person name="Shinohara A."/>
            <person name="Yoshida Y."/>
            <person name="Fujiwara M."/>
            <person name="Mori M."/>
            <person name="Tomita M."/>
            <person name="Arakawa K."/>
        </authorList>
    </citation>
    <scope>NUCLEOTIDE SEQUENCE [LARGE SCALE GENOMIC DNA]</scope>
</reference>
<dbReference type="AlphaFoldDB" id="A0A4Y1ZXS0"/>
<sequence>MTRTTPELEPPLQTSAPVQREDVPLLTYDLQQAQYTMDLQWNRVSNLECSDPEAETLALDHSGPTVSVLRRQRSHCERIETTAVPL</sequence>